<dbReference type="EMBL" id="DS114139">
    <property type="protein sequence ID" value="EAX90090.1"/>
    <property type="molecule type" value="Genomic_DNA"/>
</dbReference>
<dbReference type="InterPro" id="IPR032675">
    <property type="entry name" value="LRR_dom_sf"/>
</dbReference>
<dbReference type="InterPro" id="IPR026906">
    <property type="entry name" value="LRR_5"/>
</dbReference>
<dbReference type="PANTHER" id="PTHR45661">
    <property type="entry name" value="SURFACE ANTIGEN"/>
    <property type="match status" value="1"/>
</dbReference>
<evidence type="ECO:0000313" key="1">
    <source>
        <dbReference type="EMBL" id="EAX90090.1"/>
    </source>
</evidence>
<dbReference type="SUPFAM" id="SSF52058">
    <property type="entry name" value="L domain-like"/>
    <property type="match status" value="4"/>
</dbReference>
<dbReference type="SMR" id="A2FYC6"/>
<name>A2FYC6_TRIV3</name>
<dbReference type="InterPro" id="IPR053139">
    <property type="entry name" value="Surface_bspA-like"/>
</dbReference>
<evidence type="ECO:0000313" key="2">
    <source>
        <dbReference type="Proteomes" id="UP000001542"/>
    </source>
</evidence>
<reference evidence="1" key="2">
    <citation type="journal article" date="2007" name="Science">
        <title>Draft genome sequence of the sexually transmitted pathogen Trichomonas vaginalis.</title>
        <authorList>
            <person name="Carlton J.M."/>
            <person name="Hirt R.P."/>
            <person name="Silva J.C."/>
            <person name="Delcher A.L."/>
            <person name="Schatz M."/>
            <person name="Zhao Q."/>
            <person name="Wortman J.R."/>
            <person name="Bidwell S.L."/>
            <person name="Alsmark U.C.M."/>
            <person name="Besteiro S."/>
            <person name="Sicheritz-Ponten T."/>
            <person name="Noel C.J."/>
            <person name="Dacks J.B."/>
            <person name="Foster P.G."/>
            <person name="Simillion C."/>
            <person name="Van de Peer Y."/>
            <person name="Miranda-Saavedra D."/>
            <person name="Barton G.J."/>
            <person name="Westrop G.D."/>
            <person name="Mueller S."/>
            <person name="Dessi D."/>
            <person name="Fiori P.L."/>
            <person name="Ren Q."/>
            <person name="Paulsen I."/>
            <person name="Zhang H."/>
            <person name="Bastida-Corcuera F.D."/>
            <person name="Simoes-Barbosa A."/>
            <person name="Brown M.T."/>
            <person name="Hayes R.D."/>
            <person name="Mukherjee M."/>
            <person name="Okumura C.Y."/>
            <person name="Schneider R."/>
            <person name="Smith A.J."/>
            <person name="Vanacova S."/>
            <person name="Villalvazo M."/>
            <person name="Haas B.J."/>
            <person name="Pertea M."/>
            <person name="Feldblyum T.V."/>
            <person name="Utterback T.R."/>
            <person name="Shu C.L."/>
            <person name="Osoegawa K."/>
            <person name="de Jong P.J."/>
            <person name="Hrdy I."/>
            <person name="Horvathova L."/>
            <person name="Zubacova Z."/>
            <person name="Dolezal P."/>
            <person name="Malik S.B."/>
            <person name="Logsdon J.M. Jr."/>
            <person name="Henze K."/>
            <person name="Gupta A."/>
            <person name="Wang C.C."/>
            <person name="Dunne R.L."/>
            <person name="Upcroft J.A."/>
            <person name="Upcroft P."/>
            <person name="White O."/>
            <person name="Salzberg S.L."/>
            <person name="Tang P."/>
            <person name="Chiu C.-H."/>
            <person name="Lee Y.-S."/>
            <person name="Embley T.M."/>
            <person name="Coombs G.H."/>
            <person name="Mottram J.C."/>
            <person name="Tachezy J."/>
            <person name="Fraser-Liggett C.M."/>
            <person name="Johnson P.J."/>
        </authorList>
    </citation>
    <scope>NUCLEOTIDE SEQUENCE [LARGE SCALE GENOMIC DNA]</scope>
    <source>
        <strain evidence="1">G3</strain>
    </source>
</reference>
<dbReference type="RefSeq" id="XP_001303020.1">
    <property type="nucleotide sequence ID" value="XM_001303019.1"/>
</dbReference>
<dbReference type="PANTHER" id="PTHR45661:SF3">
    <property type="entry name" value="IG-LIKE DOMAIN-CONTAINING PROTEIN"/>
    <property type="match status" value="1"/>
</dbReference>
<protein>
    <submittedName>
        <fullName evidence="1">Surface antigen BspA-like</fullName>
    </submittedName>
</protein>
<dbReference type="Proteomes" id="UP000001542">
    <property type="component" value="Unassembled WGS sequence"/>
</dbReference>
<organism evidence="1 2">
    <name type="scientific">Trichomonas vaginalis (strain ATCC PRA-98 / G3)</name>
    <dbReference type="NCBI Taxonomy" id="412133"/>
    <lineage>
        <taxon>Eukaryota</taxon>
        <taxon>Metamonada</taxon>
        <taxon>Parabasalia</taxon>
        <taxon>Trichomonadida</taxon>
        <taxon>Trichomonadidae</taxon>
        <taxon>Trichomonas</taxon>
    </lineage>
</organism>
<dbReference type="AlphaFoldDB" id="A2FYC6"/>
<accession>A2FYC6</accession>
<sequence length="948" mass="107801">MGDIQELSISSPKIVQRTDFIGYRYRVKNIKIKKDVKRIESYAFQGFTKPETIYISEFLEYFSSSATLNCENLQSITVSQNNPNFYNDSDMNLYSKNTTVLIRVMPKKTTSAKMQIFTIPSTVTTIEQFAFANTDMFGVNFERTSNISTLGILSFSLSGLYTITIPSTVTSIQNQSFYKCQKLQSVIFGENTNTQKYIGYESFSYTSISEFLFPYNCIVDNDVFSHCQSLTFIGILDSSTSISINTFSGCLSIESISLNSKKYVIENSFLYSNDFTELYYIIQQHSGIDYYRRLPNINNMCETAFLNHSINTLTRVDSIPTNGKYSIVNGIVYDTRNNYAISSLNGISRVTIKQGTVKICKRCFFNQNIQSFQILDHNSLTMIESEAFYGCKINSSLYFNGQVMIIEKYTFQNSEINLIIISASEKLVLMESAFERANISNYISINHNLSYIGKCCFYNSTITNIYFYNVQNISEIEDETFANCTISSIILPTSIEKIGISAFENCRILQYITQSQTRQDTASKSSIYYAYISLNYIRKFEAFSFNNCTLIYSIFIGYVNEVEFIGPGAFSNISSLITVSIGNTSDNVLNNETFYEINLSQYFISPNNKYYSSYYASNYACIYNKNFSILLWSVPSIPILYLKRETIIIADYAFYFRRSLSSISFTQENSLEIIGNYAFSFTSITSLDYLHNLKSIGDYAFNSSGLMHVTLPTNLKYIGNMSFAYISVSNISIPENCEFIGDEAFSHNNYLINATFEHNLIILNLSKGLFSSCKKLENVSLPKDLIFIGDETFKECQQLKIIYIPSTCKAIGQGTFESSGIQELVFAENSNLELIDRKGFYRCTILNTINIPAKCKYLEFQSFYGCSIPSIIFDKGSELLTIGDQSFFQSNLRSIAIRSSCNMVGSRAFSAFTLYSIEFEQNSRVQSIENFTFSNSIIEKIKIPSSCK</sequence>
<dbReference type="InParanoid" id="A2FYC6"/>
<dbReference type="Gene3D" id="3.80.10.10">
    <property type="entry name" value="Ribonuclease Inhibitor"/>
    <property type="match status" value="4"/>
</dbReference>
<dbReference type="VEuPathDB" id="TrichDB:TVAG_396470"/>
<keyword evidence="2" id="KW-1185">Reference proteome</keyword>
<dbReference type="eggNOG" id="ENOG502SA9M">
    <property type="taxonomic scope" value="Eukaryota"/>
</dbReference>
<reference evidence="1" key="1">
    <citation type="submission" date="2006-10" db="EMBL/GenBank/DDBJ databases">
        <authorList>
            <person name="Amadeo P."/>
            <person name="Zhao Q."/>
            <person name="Wortman J."/>
            <person name="Fraser-Liggett C."/>
            <person name="Carlton J."/>
        </authorList>
    </citation>
    <scope>NUCLEOTIDE SEQUENCE</scope>
    <source>
        <strain evidence="1">G3</strain>
    </source>
</reference>
<gene>
    <name evidence="1" type="ORF">TVAG_396470</name>
</gene>
<dbReference type="VEuPathDB" id="TrichDB:TVAGG3_1080300"/>
<dbReference type="KEGG" id="tva:4747770"/>
<proteinExistence type="predicted"/>
<dbReference type="Pfam" id="PF13306">
    <property type="entry name" value="LRR_5"/>
    <property type="match status" value="7"/>
</dbReference>